<protein>
    <submittedName>
        <fullName evidence="3">Uncharacterized protein</fullName>
    </submittedName>
</protein>
<evidence type="ECO:0000313" key="3">
    <source>
        <dbReference type="EMBL" id="RHM09489.1"/>
    </source>
</evidence>
<reference evidence="3 4" key="1">
    <citation type="submission" date="2018-08" db="EMBL/GenBank/DDBJ databases">
        <title>A genome reference for cultivated species of the human gut microbiota.</title>
        <authorList>
            <person name="Zou Y."/>
            <person name="Xue W."/>
            <person name="Luo G."/>
        </authorList>
    </citation>
    <scope>NUCLEOTIDE SEQUENCE [LARGE SCALE GENOMIC DNA]</scope>
    <source>
        <strain evidence="3 4">AF35-6BH</strain>
    </source>
</reference>
<keyword evidence="2" id="KW-0472">Membrane</keyword>
<evidence type="ECO:0000313" key="4">
    <source>
        <dbReference type="Proteomes" id="UP000284868"/>
    </source>
</evidence>
<name>A0A415PA36_9FIRM</name>
<feature type="compositionally biased region" description="Basic and acidic residues" evidence="1">
    <location>
        <begin position="71"/>
        <end position="103"/>
    </location>
</feature>
<feature type="compositionally biased region" description="Low complexity" evidence="1">
    <location>
        <begin position="120"/>
        <end position="161"/>
    </location>
</feature>
<organism evidence="3 4">
    <name type="scientific">Amedibacillus dolichus</name>
    <dbReference type="NCBI Taxonomy" id="31971"/>
    <lineage>
        <taxon>Bacteria</taxon>
        <taxon>Bacillati</taxon>
        <taxon>Bacillota</taxon>
        <taxon>Erysipelotrichia</taxon>
        <taxon>Erysipelotrichales</taxon>
        <taxon>Erysipelotrichaceae</taxon>
        <taxon>Amedibacillus</taxon>
    </lineage>
</organism>
<keyword evidence="2" id="KW-1133">Transmembrane helix</keyword>
<evidence type="ECO:0000256" key="1">
    <source>
        <dbReference type="SAM" id="MobiDB-lite"/>
    </source>
</evidence>
<dbReference type="AlphaFoldDB" id="A0A415PA36"/>
<dbReference type="RefSeq" id="WP_022420638.1">
    <property type="nucleotide sequence ID" value="NZ_CAJKGD010000002.1"/>
</dbReference>
<evidence type="ECO:0000256" key="2">
    <source>
        <dbReference type="SAM" id="Phobius"/>
    </source>
</evidence>
<accession>A0A415PA36</accession>
<proteinExistence type="predicted"/>
<feature type="transmembrane region" description="Helical" evidence="2">
    <location>
        <begin position="41"/>
        <end position="63"/>
    </location>
</feature>
<keyword evidence="2" id="KW-0812">Transmembrane</keyword>
<gene>
    <name evidence="3" type="ORF">DWZ83_07295</name>
</gene>
<dbReference type="Proteomes" id="UP000284868">
    <property type="component" value="Unassembled WGS sequence"/>
</dbReference>
<feature type="region of interest" description="Disordered" evidence="1">
    <location>
        <begin position="66"/>
        <end position="165"/>
    </location>
</feature>
<keyword evidence="4" id="KW-1185">Reference proteome</keyword>
<dbReference type="OrthoDB" id="9795666at2"/>
<sequence>MQDNKDFDKSKQIPKVDEKKDDDESKNIIVLFGHRISKKKAILAGIAMLLIACLIIGGVWYAMHNQPQDKPSTKQSEKQKHQTTSNKEKNNKQNKASKPDNNKAENQSNTNDSSDKQDQSSHANNNTVNSNSVNSSQNQNHTNNANNSNPSIGGNNGGNTTKPQHIHNWVPQTTVVHHDAVYGTVCVCNGCNAQFETDNAWGVHSESQLLAGNYNCGSYHTINIVVQEAWDETITTGYICSGCGAVK</sequence>
<dbReference type="EMBL" id="QRPK01000037">
    <property type="protein sequence ID" value="RHM09489.1"/>
    <property type="molecule type" value="Genomic_DNA"/>
</dbReference>
<comment type="caution">
    <text evidence="3">The sequence shown here is derived from an EMBL/GenBank/DDBJ whole genome shotgun (WGS) entry which is preliminary data.</text>
</comment>
<feature type="region of interest" description="Disordered" evidence="1">
    <location>
        <begin position="1"/>
        <end position="22"/>
    </location>
</feature>